<dbReference type="InterPro" id="IPR027417">
    <property type="entry name" value="P-loop_NTPase"/>
</dbReference>
<dbReference type="GO" id="GO:0031683">
    <property type="term" value="F:G-protein beta/gamma-subunit complex binding"/>
    <property type="evidence" value="ECO:0007669"/>
    <property type="project" value="InterPro"/>
</dbReference>
<keyword evidence="2" id="KW-0479">Metal-binding</keyword>
<dbReference type="InterPro" id="IPR001019">
    <property type="entry name" value="Gprotein_alpha_su"/>
</dbReference>
<dbReference type="GO" id="GO:0005834">
    <property type="term" value="C:heterotrimeric G-protein complex"/>
    <property type="evidence" value="ECO:0007669"/>
    <property type="project" value="TreeGrafter"/>
</dbReference>
<evidence type="ECO:0000256" key="3">
    <source>
        <dbReference type="ARBA" id="ARBA00022741"/>
    </source>
</evidence>
<dbReference type="PANTHER" id="PTHR10218">
    <property type="entry name" value="GTP-BINDING PROTEIN ALPHA SUBUNIT"/>
    <property type="match status" value="1"/>
</dbReference>
<keyword evidence="8" id="KW-0449">Lipoprotein</keyword>
<dbReference type="SUPFAM" id="SSF52540">
    <property type="entry name" value="P-loop containing nucleoside triphosphate hydrolases"/>
    <property type="match status" value="1"/>
</dbReference>
<feature type="transmembrane region" description="Helical" evidence="10">
    <location>
        <begin position="122"/>
        <end position="146"/>
    </location>
</feature>
<keyword evidence="10" id="KW-1133">Transmembrane helix</keyword>
<evidence type="ECO:0000313" key="11">
    <source>
        <dbReference type="EMBL" id="ETO34666.1"/>
    </source>
</evidence>
<dbReference type="FunFam" id="3.40.50.300:FF:003800">
    <property type="entry name" value="Guanine nucleotide-binding protein G(k) subunit alpha"/>
    <property type="match status" value="1"/>
</dbReference>
<feature type="binding site" evidence="9">
    <location>
        <position position="93"/>
    </location>
    <ligand>
        <name>GTP</name>
        <dbReference type="ChEBI" id="CHEBI:37565"/>
    </ligand>
</feature>
<dbReference type="Proteomes" id="UP000023152">
    <property type="component" value="Unassembled WGS sequence"/>
</dbReference>
<evidence type="ECO:0000256" key="8">
    <source>
        <dbReference type="ARBA" id="ARBA00023288"/>
    </source>
</evidence>
<evidence type="ECO:0000256" key="10">
    <source>
        <dbReference type="SAM" id="Phobius"/>
    </source>
</evidence>
<keyword evidence="12" id="KW-1185">Reference proteome</keyword>
<dbReference type="GO" id="GO:0003924">
    <property type="term" value="F:GTPase activity"/>
    <property type="evidence" value="ECO:0007669"/>
    <property type="project" value="InterPro"/>
</dbReference>
<keyword evidence="5 9" id="KW-0342">GTP-binding</keyword>
<evidence type="ECO:0000256" key="6">
    <source>
        <dbReference type="ARBA" id="ARBA00023139"/>
    </source>
</evidence>
<evidence type="ECO:0000256" key="2">
    <source>
        <dbReference type="ARBA" id="ARBA00022723"/>
    </source>
</evidence>
<dbReference type="GO" id="GO:0005737">
    <property type="term" value="C:cytoplasm"/>
    <property type="evidence" value="ECO:0007669"/>
    <property type="project" value="TreeGrafter"/>
</dbReference>
<dbReference type="SMART" id="SM00275">
    <property type="entry name" value="G_alpha"/>
    <property type="match status" value="1"/>
</dbReference>
<dbReference type="AlphaFoldDB" id="X6P8Z7"/>
<evidence type="ECO:0000256" key="9">
    <source>
        <dbReference type="PIRSR" id="PIRSR601019-1"/>
    </source>
</evidence>
<keyword evidence="7" id="KW-0807">Transducer</keyword>
<evidence type="ECO:0000256" key="5">
    <source>
        <dbReference type="ARBA" id="ARBA00023134"/>
    </source>
</evidence>
<dbReference type="OrthoDB" id="5817230at2759"/>
<keyword evidence="10" id="KW-0812">Transmembrane</keyword>
<organism evidence="11 12">
    <name type="scientific">Reticulomyxa filosa</name>
    <dbReference type="NCBI Taxonomy" id="46433"/>
    <lineage>
        <taxon>Eukaryota</taxon>
        <taxon>Sar</taxon>
        <taxon>Rhizaria</taxon>
        <taxon>Retaria</taxon>
        <taxon>Foraminifera</taxon>
        <taxon>Monothalamids</taxon>
        <taxon>Reticulomyxidae</taxon>
        <taxon>Reticulomyxa</taxon>
    </lineage>
</organism>
<accession>X6P8Z7</accession>
<keyword evidence="3 9" id="KW-0547">Nucleotide-binding</keyword>
<dbReference type="Pfam" id="PF00503">
    <property type="entry name" value="G-alpha"/>
    <property type="match status" value="1"/>
</dbReference>
<proteinExistence type="predicted"/>
<evidence type="ECO:0000256" key="7">
    <source>
        <dbReference type="ARBA" id="ARBA00023224"/>
    </source>
</evidence>
<dbReference type="GO" id="GO:0007188">
    <property type="term" value="P:adenylate cyclase-modulating G protein-coupled receptor signaling pathway"/>
    <property type="evidence" value="ECO:0007669"/>
    <property type="project" value="TreeGrafter"/>
</dbReference>
<name>X6P8Z7_RETFI</name>
<dbReference type="PROSITE" id="PS51882">
    <property type="entry name" value="G_ALPHA"/>
    <property type="match status" value="1"/>
</dbReference>
<feature type="binding site" evidence="9">
    <location>
        <begin position="36"/>
        <end position="39"/>
    </location>
    <ligand>
        <name>GTP</name>
        <dbReference type="ChEBI" id="CHEBI:37565"/>
    </ligand>
</feature>
<dbReference type="GO" id="GO:0001664">
    <property type="term" value="F:G protein-coupled receptor binding"/>
    <property type="evidence" value="ECO:0007669"/>
    <property type="project" value="TreeGrafter"/>
</dbReference>
<dbReference type="GO" id="GO:0046872">
    <property type="term" value="F:metal ion binding"/>
    <property type="evidence" value="ECO:0007669"/>
    <property type="project" value="UniProtKB-KW"/>
</dbReference>
<protein>
    <submittedName>
        <fullName evidence="11">G-protein subunit alpha 1</fullName>
    </submittedName>
</protein>
<dbReference type="Gene3D" id="3.40.50.300">
    <property type="entry name" value="P-loop containing nucleotide triphosphate hydrolases"/>
    <property type="match status" value="1"/>
</dbReference>
<gene>
    <name evidence="11" type="ORF">RFI_02423</name>
</gene>
<keyword evidence="4" id="KW-0460">Magnesium</keyword>
<comment type="caution">
    <text evidence="11">The sequence shown here is derived from an EMBL/GenBank/DDBJ whole genome shotgun (WGS) entry which is preliminary data.</text>
</comment>
<dbReference type="GO" id="GO:0005525">
    <property type="term" value="F:GTP binding"/>
    <property type="evidence" value="ECO:0007669"/>
    <property type="project" value="UniProtKB-KW"/>
</dbReference>
<sequence>MYEDEQCNSMIDSIELFNEICNLRWFATTAMILFLNKQDEFAKRIQQHPLTVCFPEYDGINEYEPCIEFIKHQFESQNSNPKDKPIYTHVTLATDKNNVERVFSDVQHIVINTSLVNGLSTFSFLFLFTNFLNFCVFVHIFSLLSFL</sequence>
<evidence type="ECO:0000256" key="1">
    <source>
        <dbReference type="ARBA" id="ARBA00022707"/>
    </source>
</evidence>
<dbReference type="PANTHER" id="PTHR10218:SF302">
    <property type="entry name" value="GUANINE NUCLEOTIDE-BINDING PROTEIN ALPHA-5 SUBUNIT"/>
    <property type="match status" value="1"/>
</dbReference>
<evidence type="ECO:0000256" key="4">
    <source>
        <dbReference type="ARBA" id="ARBA00022842"/>
    </source>
</evidence>
<keyword evidence="10" id="KW-0472">Membrane</keyword>
<keyword evidence="1" id="KW-0519">Myristate</keyword>
<dbReference type="EMBL" id="ASPP01002374">
    <property type="protein sequence ID" value="ETO34666.1"/>
    <property type="molecule type" value="Genomic_DNA"/>
</dbReference>
<reference evidence="11 12" key="1">
    <citation type="journal article" date="2013" name="Curr. Biol.">
        <title>The Genome of the Foraminiferan Reticulomyxa filosa.</title>
        <authorList>
            <person name="Glockner G."/>
            <person name="Hulsmann N."/>
            <person name="Schleicher M."/>
            <person name="Noegel A.A."/>
            <person name="Eichinger L."/>
            <person name="Gallinger C."/>
            <person name="Pawlowski J."/>
            <person name="Sierra R."/>
            <person name="Euteneuer U."/>
            <person name="Pillet L."/>
            <person name="Moustafa A."/>
            <person name="Platzer M."/>
            <person name="Groth M."/>
            <person name="Szafranski K."/>
            <person name="Schliwa M."/>
        </authorList>
    </citation>
    <scope>NUCLEOTIDE SEQUENCE [LARGE SCALE GENOMIC DNA]</scope>
</reference>
<keyword evidence="6" id="KW-0564">Palmitate</keyword>
<evidence type="ECO:0000313" key="12">
    <source>
        <dbReference type="Proteomes" id="UP000023152"/>
    </source>
</evidence>